<protein>
    <recommendedName>
        <fullName evidence="3">Methyltransferase type 11 domain-containing protein</fullName>
    </recommendedName>
</protein>
<evidence type="ECO:0000313" key="4">
    <source>
        <dbReference type="EMBL" id="KAG5183532.1"/>
    </source>
</evidence>
<dbReference type="OrthoDB" id="2013972at2759"/>
<feature type="domain" description="Methyltransferase type 11" evidence="3">
    <location>
        <begin position="141"/>
        <end position="232"/>
    </location>
</feature>
<dbReference type="Pfam" id="PF08241">
    <property type="entry name" value="Methyltransf_11"/>
    <property type="match status" value="1"/>
</dbReference>
<dbReference type="AlphaFoldDB" id="A0A835Z0R9"/>
<feature type="coiled-coil region" evidence="1">
    <location>
        <begin position="517"/>
        <end position="544"/>
    </location>
</feature>
<name>A0A835Z0R9_9STRA</name>
<evidence type="ECO:0000256" key="2">
    <source>
        <dbReference type="SAM" id="SignalP"/>
    </source>
</evidence>
<keyword evidence="5" id="KW-1185">Reference proteome</keyword>
<organism evidence="4 5">
    <name type="scientific">Tribonema minus</name>
    <dbReference type="NCBI Taxonomy" id="303371"/>
    <lineage>
        <taxon>Eukaryota</taxon>
        <taxon>Sar</taxon>
        <taxon>Stramenopiles</taxon>
        <taxon>Ochrophyta</taxon>
        <taxon>PX clade</taxon>
        <taxon>Xanthophyceae</taxon>
        <taxon>Tribonematales</taxon>
        <taxon>Tribonemataceae</taxon>
        <taxon>Tribonema</taxon>
    </lineage>
</organism>
<feature type="chain" id="PRO_5032498054" description="Methyltransferase type 11 domain-containing protein" evidence="2">
    <location>
        <begin position="17"/>
        <end position="550"/>
    </location>
</feature>
<evidence type="ECO:0000313" key="5">
    <source>
        <dbReference type="Proteomes" id="UP000664859"/>
    </source>
</evidence>
<dbReference type="Proteomes" id="UP000664859">
    <property type="component" value="Unassembled WGS sequence"/>
</dbReference>
<feature type="signal peptide" evidence="2">
    <location>
        <begin position="1"/>
        <end position="16"/>
    </location>
</feature>
<evidence type="ECO:0000259" key="3">
    <source>
        <dbReference type="Pfam" id="PF08241"/>
    </source>
</evidence>
<comment type="caution">
    <text evidence="4">The sequence shown here is derived from an EMBL/GenBank/DDBJ whole genome shotgun (WGS) entry which is preliminary data.</text>
</comment>
<evidence type="ECO:0000256" key="1">
    <source>
        <dbReference type="SAM" id="Coils"/>
    </source>
</evidence>
<keyword evidence="2" id="KW-0732">Signal</keyword>
<accession>A0A835Z0R9</accession>
<dbReference type="PANTHER" id="PTHR43036:SF2">
    <property type="entry name" value="OS04G0481300 PROTEIN"/>
    <property type="match status" value="1"/>
</dbReference>
<dbReference type="InterPro" id="IPR029063">
    <property type="entry name" value="SAM-dependent_MTases_sf"/>
</dbReference>
<dbReference type="PANTHER" id="PTHR43036">
    <property type="entry name" value="OSJNBB0011N17.9 PROTEIN"/>
    <property type="match status" value="1"/>
</dbReference>
<dbReference type="CDD" id="cd02440">
    <property type="entry name" value="AdoMet_MTases"/>
    <property type="match status" value="1"/>
</dbReference>
<dbReference type="EMBL" id="JAFCMP010000201">
    <property type="protein sequence ID" value="KAG5183532.1"/>
    <property type="molecule type" value="Genomic_DNA"/>
</dbReference>
<dbReference type="InterPro" id="IPR013216">
    <property type="entry name" value="Methyltransf_11"/>
</dbReference>
<sequence>MRRAGALLCLAGCADAFTGLSVGRPVPKAAAVTAVRRPTCLAATMSSETKPKMAKTDSKDFPVLEVDPLDTGLKVTPNAWKWPVSWPYAGDYFSRESSEADADFYRVAAAALANAKAFDEDAEKALQGHFSRFISPGAEVLEIGAGAHSYLPSGLPRSRHVGVGLSKQEMDANNALLEAPVEQDVNARPKLDFEDASFDVVLITNAIEFFLEPRAILREALRVLRPGGRCIVSFTGKDAYKPLKAKQVKMWRDMNDAQHMWVIGSYFHFSAGESWAELKGYDLTPAGSQGLMSNFGSNKSAVYVVQAVKAEPPKDASGRIRQALRQCDSMESDELDLCCLRLLSDFNDADTPAEAEAVVESASKVAEVYAVLGGLAKGILYPPYKALLASRLATDGWTNSDAQIAALKEGLGMTKVGEDFWGPLGKLTMQMAPEDKVLLLTSLIPLFGTPRGDKSLAALLPTLEAAISTIQEKLPKADPGDVQLLATDLIVTDFLPMDDSAQSNFVSWLADESPEDLESWLNDRKNYKEAAKVAHEEAEAAKNAPRSSEV</sequence>
<reference evidence="4" key="1">
    <citation type="submission" date="2021-02" db="EMBL/GenBank/DDBJ databases">
        <title>First Annotated Genome of the Yellow-green Alga Tribonema minus.</title>
        <authorList>
            <person name="Mahan K.M."/>
        </authorList>
    </citation>
    <scope>NUCLEOTIDE SEQUENCE</scope>
    <source>
        <strain evidence="4">UTEX B ZZ1240</strain>
    </source>
</reference>
<dbReference type="GO" id="GO:0008757">
    <property type="term" value="F:S-adenosylmethionine-dependent methyltransferase activity"/>
    <property type="evidence" value="ECO:0007669"/>
    <property type="project" value="InterPro"/>
</dbReference>
<dbReference type="Gene3D" id="3.40.50.150">
    <property type="entry name" value="Vaccinia Virus protein VP39"/>
    <property type="match status" value="1"/>
</dbReference>
<dbReference type="SUPFAM" id="SSF53335">
    <property type="entry name" value="S-adenosyl-L-methionine-dependent methyltransferases"/>
    <property type="match status" value="1"/>
</dbReference>
<keyword evidence="1" id="KW-0175">Coiled coil</keyword>
<proteinExistence type="predicted"/>
<gene>
    <name evidence="4" type="ORF">JKP88DRAFT_220400</name>
</gene>